<dbReference type="Gene3D" id="3.10.180.10">
    <property type="entry name" value="2,3-Dihydroxybiphenyl 1,2-Dioxygenase, domain 1"/>
    <property type="match status" value="1"/>
</dbReference>
<dbReference type="Pfam" id="PF00903">
    <property type="entry name" value="Glyoxalase"/>
    <property type="match status" value="1"/>
</dbReference>
<name>A0ABX5WT07_9GAMM</name>
<feature type="domain" description="VOC" evidence="1">
    <location>
        <begin position="5"/>
        <end position="132"/>
    </location>
</feature>
<dbReference type="PROSITE" id="PS51819">
    <property type="entry name" value="VOC"/>
    <property type="match status" value="1"/>
</dbReference>
<organism evidence="2 3">
    <name type="scientific">Shewanella psychropiezotolerans</name>
    <dbReference type="NCBI Taxonomy" id="2593655"/>
    <lineage>
        <taxon>Bacteria</taxon>
        <taxon>Pseudomonadati</taxon>
        <taxon>Pseudomonadota</taxon>
        <taxon>Gammaproteobacteria</taxon>
        <taxon>Alteromonadales</taxon>
        <taxon>Shewanellaceae</taxon>
        <taxon>Shewanella</taxon>
    </lineage>
</organism>
<dbReference type="SUPFAM" id="SSF54593">
    <property type="entry name" value="Glyoxalase/Bleomycin resistance protein/Dihydroxybiphenyl dioxygenase"/>
    <property type="match status" value="1"/>
</dbReference>
<evidence type="ECO:0000313" key="3">
    <source>
        <dbReference type="Proteomes" id="UP000315947"/>
    </source>
</evidence>
<dbReference type="InterPro" id="IPR029068">
    <property type="entry name" value="Glyas_Bleomycin-R_OHBP_Dase"/>
</dbReference>
<reference evidence="2 3" key="1">
    <citation type="submission" date="2019-07" db="EMBL/GenBank/DDBJ databases">
        <title>Shewanella sp. YLB-06 whole genomic sequence.</title>
        <authorList>
            <person name="Yu L."/>
        </authorList>
    </citation>
    <scope>NUCLEOTIDE SEQUENCE [LARGE SCALE GENOMIC DNA]</scope>
    <source>
        <strain evidence="2 3">YLB-06</strain>
    </source>
</reference>
<proteinExistence type="predicted"/>
<dbReference type="EMBL" id="CP041614">
    <property type="protein sequence ID" value="QDO82239.1"/>
    <property type="molecule type" value="Genomic_DNA"/>
</dbReference>
<dbReference type="InterPro" id="IPR004360">
    <property type="entry name" value="Glyas_Fos-R_dOase_dom"/>
</dbReference>
<keyword evidence="3" id="KW-1185">Reference proteome</keyword>
<evidence type="ECO:0000259" key="1">
    <source>
        <dbReference type="PROSITE" id="PS51819"/>
    </source>
</evidence>
<protein>
    <recommendedName>
        <fullName evidence="1">VOC domain-containing protein</fullName>
    </recommendedName>
</protein>
<dbReference type="PANTHER" id="PTHR46142:SF3">
    <property type="entry name" value="F18B13.24 PROTEIN"/>
    <property type="match status" value="1"/>
</dbReference>
<sequence length="152" mass="17388">MNITGLDHFTIRTVHLSQTLDFYQNIIGLIEGERPEFRFVGHWLYASNKPLLHLVEVNPDDAELQAYLGKRDTASGSGMIDHLAFRGHRLAEMQQRLASLAISFRERVVPEIGEHQLFVEDPNGITVEMIFTHDIDNKFVGTPMKNLLFINE</sequence>
<accession>A0ABX5WT07</accession>
<gene>
    <name evidence="2" type="ORF">FM037_02035</name>
</gene>
<dbReference type="InterPro" id="IPR037523">
    <property type="entry name" value="VOC_core"/>
</dbReference>
<dbReference type="Proteomes" id="UP000315947">
    <property type="component" value="Chromosome"/>
</dbReference>
<dbReference type="PANTHER" id="PTHR46142">
    <property type="match status" value="1"/>
</dbReference>
<dbReference type="RefSeq" id="WP_144044631.1">
    <property type="nucleotide sequence ID" value="NZ_CP041614.1"/>
</dbReference>
<evidence type="ECO:0000313" key="2">
    <source>
        <dbReference type="EMBL" id="QDO82239.1"/>
    </source>
</evidence>